<keyword evidence="10" id="KW-1185">Reference proteome</keyword>
<feature type="binding site" evidence="7">
    <location>
        <position position="132"/>
    </location>
    <ligand>
        <name>NAD(+)</name>
        <dbReference type="ChEBI" id="CHEBI:57540"/>
    </ligand>
</feature>
<gene>
    <name evidence="9" type="ORF">ACFSBX_14705</name>
</gene>
<accession>A0ABD6CPY3</accession>
<dbReference type="Gene3D" id="3.40.50.1970">
    <property type="match status" value="1"/>
</dbReference>
<protein>
    <submittedName>
        <fullName evidence="9">Glycerol dehydrogenase</fullName>
        <ecNumber evidence="9">1.1.1.6</ecNumber>
    </submittedName>
</protein>
<feature type="binding site" evidence="7">
    <location>
        <begin position="117"/>
        <end position="120"/>
    </location>
    <ligand>
        <name>NAD(+)</name>
        <dbReference type="ChEBI" id="CHEBI:57540"/>
    </ligand>
</feature>
<dbReference type="RefSeq" id="WP_256421754.1">
    <property type="nucleotide sequence ID" value="NZ_JANHDI010000009.1"/>
</dbReference>
<evidence type="ECO:0000256" key="1">
    <source>
        <dbReference type="ARBA" id="ARBA00022723"/>
    </source>
</evidence>
<evidence type="ECO:0000256" key="4">
    <source>
        <dbReference type="ARBA" id="ARBA00023027"/>
    </source>
</evidence>
<dbReference type="AlphaFoldDB" id="A0ABD6CPY3"/>
<dbReference type="PANTHER" id="PTHR43616:SF5">
    <property type="entry name" value="GLYCEROL DEHYDROGENASE 1"/>
    <property type="match status" value="1"/>
</dbReference>
<evidence type="ECO:0000256" key="7">
    <source>
        <dbReference type="PIRSR" id="PIRSR000112-3"/>
    </source>
</evidence>
<proteinExistence type="predicted"/>
<dbReference type="InterPro" id="IPR016205">
    <property type="entry name" value="Glycerol_DH"/>
</dbReference>
<keyword evidence="4 7" id="KW-0520">NAD</keyword>
<organism evidence="9 10">
    <name type="scientific">Halobellus rarus</name>
    <dbReference type="NCBI Taxonomy" id="1126237"/>
    <lineage>
        <taxon>Archaea</taxon>
        <taxon>Methanobacteriati</taxon>
        <taxon>Methanobacteriota</taxon>
        <taxon>Stenosarchaea group</taxon>
        <taxon>Halobacteria</taxon>
        <taxon>Halobacteriales</taxon>
        <taxon>Haloferacaceae</taxon>
        <taxon>Halobellus</taxon>
    </lineage>
</organism>
<feature type="binding site" evidence="7">
    <location>
        <begin position="95"/>
        <end position="99"/>
    </location>
    <ligand>
        <name>NAD(+)</name>
        <dbReference type="ChEBI" id="CHEBI:57540"/>
    </ligand>
</feature>
<evidence type="ECO:0000256" key="6">
    <source>
        <dbReference type="PIRSR" id="PIRSR000112-2"/>
    </source>
</evidence>
<feature type="domain" description="Alcohol dehydrogenase iron-type/glycerol dehydrogenase GldA" evidence="8">
    <location>
        <begin position="8"/>
        <end position="155"/>
    </location>
</feature>
<feature type="binding site" evidence="5">
    <location>
        <position position="172"/>
    </location>
    <ligand>
        <name>glycerol</name>
        <dbReference type="ChEBI" id="CHEBI:17754"/>
    </ligand>
</feature>
<evidence type="ECO:0000313" key="10">
    <source>
        <dbReference type="Proteomes" id="UP001597085"/>
    </source>
</evidence>
<keyword evidence="2 5" id="KW-0862">Zinc</keyword>
<keyword evidence="1 5" id="KW-0479">Metal-binding</keyword>
<dbReference type="PIRSF" id="PIRSF000112">
    <property type="entry name" value="Glycerol_dehydrogenase"/>
    <property type="match status" value="1"/>
</dbReference>
<evidence type="ECO:0000256" key="3">
    <source>
        <dbReference type="ARBA" id="ARBA00023002"/>
    </source>
</evidence>
<sequence length="358" mass="37286">MRKHLLAPGAYVQGDGVIATEESFRTLQGTTAFVLGGETALSTTESDLQVGLESAGLDVAAIEPGVDSCTFDRINSLVDEAAAAAADTIVGVGGGVALDTSKAVADALDAELVTVPTIASTDAPCSSVSVVYDDDGNFDDYVHRDRDPDLVLVDTGVIVQAPTRFLRYGMGDAFATRFEAEAVARSSEVTHTGAHATGAALTLARSTFDNLRSYGESAIAANQRDAVTPAFEHIVETNTLLSGLGFESGGLAAAHAFGKGFSKTDADAPHGLLIAFSTIAQLVLEDREPDILDSALDVYHTLGLDRRLTDFGIDDAAVEIVAKNACSEDTTMGNEPMNVTPGRAAAALRTADELIARY</sequence>
<dbReference type="Proteomes" id="UP001597085">
    <property type="component" value="Unassembled WGS sequence"/>
</dbReference>
<keyword evidence="3 9" id="KW-0560">Oxidoreductase</keyword>
<evidence type="ECO:0000256" key="2">
    <source>
        <dbReference type="ARBA" id="ARBA00022833"/>
    </source>
</evidence>
<dbReference type="CDD" id="cd08170">
    <property type="entry name" value="GlyDH"/>
    <property type="match status" value="1"/>
</dbReference>
<evidence type="ECO:0000313" key="9">
    <source>
        <dbReference type="EMBL" id="MFD1600211.1"/>
    </source>
</evidence>
<dbReference type="EMBL" id="JBHUDK010000014">
    <property type="protein sequence ID" value="MFD1600211.1"/>
    <property type="molecule type" value="Genomic_DNA"/>
</dbReference>
<feature type="binding site" evidence="5">
    <location>
        <position position="255"/>
    </location>
    <ligand>
        <name>glycerol</name>
        <dbReference type="ChEBI" id="CHEBI:17754"/>
    </ligand>
</feature>
<evidence type="ECO:0000256" key="5">
    <source>
        <dbReference type="PIRSR" id="PIRSR000112-1"/>
    </source>
</evidence>
<dbReference type="SUPFAM" id="SSF56796">
    <property type="entry name" value="Dehydroquinate synthase-like"/>
    <property type="match status" value="1"/>
</dbReference>
<comment type="cofactor">
    <cofactor evidence="5">
        <name>Zn(2+)</name>
        <dbReference type="ChEBI" id="CHEBI:29105"/>
    </cofactor>
    <text evidence="5">Binds 1 zinc ion per subunit.</text>
</comment>
<dbReference type="Pfam" id="PF00465">
    <property type="entry name" value="Fe-ADH"/>
    <property type="match status" value="1"/>
</dbReference>
<evidence type="ECO:0000259" key="8">
    <source>
        <dbReference type="Pfam" id="PF00465"/>
    </source>
</evidence>
<comment type="caution">
    <text evidence="9">The sequence shown here is derived from an EMBL/GenBank/DDBJ whole genome shotgun (WGS) entry which is preliminary data.</text>
</comment>
<dbReference type="GO" id="GO:0046872">
    <property type="term" value="F:metal ion binding"/>
    <property type="evidence" value="ECO:0007669"/>
    <property type="project" value="UniProtKB-KW"/>
</dbReference>
<dbReference type="Gene3D" id="1.20.1090.10">
    <property type="entry name" value="Dehydroquinate synthase-like - alpha domain"/>
    <property type="match status" value="1"/>
</dbReference>
<feature type="binding site" evidence="5">
    <location>
        <position position="270"/>
    </location>
    <ligand>
        <name>glycerol</name>
        <dbReference type="ChEBI" id="CHEBI:17754"/>
    </ligand>
</feature>
<dbReference type="NCBIfam" id="NF006941">
    <property type="entry name" value="PRK09423.1"/>
    <property type="match status" value="1"/>
</dbReference>
<feature type="binding site" evidence="6">
    <location>
        <position position="122"/>
    </location>
    <ligand>
        <name>glycerol</name>
        <dbReference type="ChEBI" id="CHEBI:17754"/>
    </ligand>
</feature>
<dbReference type="EC" id="1.1.1.6" evidence="9"/>
<dbReference type="PANTHER" id="PTHR43616">
    <property type="entry name" value="GLYCEROL DEHYDROGENASE"/>
    <property type="match status" value="1"/>
</dbReference>
<name>A0ABD6CPY3_9EURY</name>
<reference evidence="9 10" key="1">
    <citation type="journal article" date="2019" name="Int. J. Syst. Evol. Microbiol.">
        <title>The Global Catalogue of Microorganisms (GCM) 10K type strain sequencing project: providing services to taxonomists for standard genome sequencing and annotation.</title>
        <authorList>
            <consortium name="The Broad Institute Genomics Platform"/>
            <consortium name="The Broad Institute Genome Sequencing Center for Infectious Disease"/>
            <person name="Wu L."/>
            <person name="Ma J."/>
        </authorList>
    </citation>
    <scope>NUCLEOTIDE SEQUENCE [LARGE SCALE GENOMIC DNA]</scope>
    <source>
        <strain evidence="9 10">CGMCC 1.12121</strain>
    </source>
</reference>
<dbReference type="InterPro" id="IPR001670">
    <property type="entry name" value="ADH_Fe/GldA"/>
</dbReference>
<dbReference type="GO" id="GO:0008888">
    <property type="term" value="F:glycerol dehydrogenase (NAD+) activity"/>
    <property type="evidence" value="ECO:0007669"/>
    <property type="project" value="UniProtKB-EC"/>
</dbReference>
<feature type="binding site" evidence="7">
    <location>
        <position position="126"/>
    </location>
    <ligand>
        <name>NAD(+)</name>
        <dbReference type="ChEBI" id="CHEBI:57540"/>
    </ligand>
</feature>